<evidence type="ECO:0000313" key="25">
    <source>
        <dbReference type="Proteomes" id="UP000246464"/>
    </source>
</evidence>
<dbReference type="GO" id="GO:0005886">
    <property type="term" value="C:plasma membrane"/>
    <property type="evidence" value="ECO:0007669"/>
    <property type="project" value="UniProtKB-SubCell"/>
</dbReference>
<evidence type="ECO:0000313" key="24">
    <source>
        <dbReference type="EMBL" id="AWO98081.1"/>
    </source>
</evidence>
<keyword evidence="16" id="KW-0112">Calmodulin-binding</keyword>
<evidence type="ECO:0000256" key="3">
    <source>
        <dbReference type="ARBA" id="ARBA00006124"/>
    </source>
</evidence>
<dbReference type="InterPro" id="IPR029058">
    <property type="entry name" value="AB_hydrolase_fold"/>
</dbReference>
<keyword evidence="14 21" id="KW-0067">ATP-binding</keyword>
<evidence type="ECO:0000256" key="6">
    <source>
        <dbReference type="ARBA" id="ARBA00022553"/>
    </source>
</evidence>
<evidence type="ECO:0000256" key="20">
    <source>
        <dbReference type="ARBA" id="ARBA00023136"/>
    </source>
</evidence>
<evidence type="ECO:0000256" key="19">
    <source>
        <dbReference type="ARBA" id="ARBA00023065"/>
    </source>
</evidence>
<evidence type="ECO:0000256" key="5">
    <source>
        <dbReference type="ARBA" id="ARBA00022475"/>
    </source>
</evidence>
<protein>
    <recommendedName>
        <fullName evidence="21">Calcium-transporting ATPase</fullName>
        <ecNumber evidence="21">7.2.2.10</ecNumber>
    </recommendedName>
</protein>
<evidence type="ECO:0000256" key="9">
    <source>
        <dbReference type="ARBA" id="ARBA00022723"/>
    </source>
</evidence>
<evidence type="ECO:0000256" key="7">
    <source>
        <dbReference type="ARBA" id="ARBA00022568"/>
    </source>
</evidence>
<feature type="transmembrane region" description="Helical" evidence="21">
    <location>
        <begin position="1205"/>
        <end position="1223"/>
    </location>
</feature>
<dbReference type="Pfam" id="PF00689">
    <property type="entry name" value="Cation_ATPase_C"/>
    <property type="match status" value="1"/>
</dbReference>
<keyword evidence="4 21" id="KW-0813">Transport</keyword>
<keyword evidence="9" id="KW-0479">Metal-binding</keyword>
<feature type="transmembrane region" description="Helical" evidence="21">
    <location>
        <begin position="96"/>
        <end position="119"/>
    </location>
</feature>
<dbReference type="CDD" id="cd02081">
    <property type="entry name" value="P-type_ATPase_Ca_PMCA-like"/>
    <property type="match status" value="1"/>
</dbReference>
<dbReference type="GO" id="GO:0005789">
    <property type="term" value="C:endoplasmic reticulum membrane"/>
    <property type="evidence" value="ECO:0007669"/>
    <property type="project" value="UniProtKB-SubCell"/>
</dbReference>
<dbReference type="FunFam" id="1.20.1110.10:FF:000001">
    <property type="entry name" value="Calcium-transporting ATPase"/>
    <property type="match status" value="1"/>
</dbReference>
<feature type="transmembrane region" description="Helical" evidence="21">
    <location>
        <begin position="380"/>
        <end position="401"/>
    </location>
</feature>
<dbReference type="InterPro" id="IPR036412">
    <property type="entry name" value="HAD-like_sf"/>
</dbReference>
<keyword evidence="25" id="KW-1185">Reference proteome</keyword>
<comment type="similarity">
    <text evidence="3 21">Belongs to the cation transport ATPase (P-type) (TC 3.A.3) family. Type IIB subfamily.</text>
</comment>
<dbReference type="GO" id="GO:0046872">
    <property type="term" value="F:metal ion binding"/>
    <property type="evidence" value="ECO:0007669"/>
    <property type="project" value="UniProtKB-KW"/>
</dbReference>
<keyword evidence="13 21" id="KW-0106">Calcium</keyword>
<sequence>MANNSYSGVKNSMVEANHDGEFGCTLKDLRSLMELRGAEAISKIGESYGDVQGLCGRLKTSPVDGLSGQPADIEKRKTVFGQNLIPPKKPKTFLQLVWEALQDVTLIILEVAAIVSLGLSFYKPPDAKRENCGRAAGGVEDETESEAGWIEGVAILLSVICVVLVTAFNDWSKEKQFRGLQNRIEQEQKFTVVRGGQVIQIPVAEIVVGDIAQIKYGDLLPSDGVLIQGNDLKIDESSLTGESDHVKKTQEKDPMLLSGTHVMEGSGKMLVTAVGVNSQTGIIFTLLGASEDDDDEDEEEKKKEKEEKKKQRKIKKQEGSVENRKKAKAQDGAAMEMQPLNSDEGADAEEKKKANLPKKEKSVLQGKLTKLAVQIGKAGLVMSAITVIILVVLFVVDTFWIQNLPWDKDCTPIYIQFFVKFFIIGVTVLVVAVPEGLPLAVTISLAYSVKKMMKDNNLVRHLDACETMGNATAICSDKTGTLTMNRMTVVQAYIADKYYRKVPEPENIAPSILDLLILGIAVNCAYTTKIMPPEKEGGLPRQVGNKTECSLLGFSNDLKRDYQTIRNEIPEEKLYKVYTFNSVRKSMSTVLKMADGSYRMFSKGASEILLKKCYKILTANGESKVFRPRDRDDMVKKVIEPMASEGLRTICLAYRDFPMSEGEPDWDNENDILSGLTCLCVVGIEDPVRLEVPDAIRKCQRAGITVRMVTGDNINTARAIASKCGILQPGDDFLCIEGKEFNRRIRNEKGEIEQERIDKIWPKLRVLARSSPTDKHTLVKGIIDSTVIEQRQVVAVTGDGTNDGPALKKADVGFAMGIAGTDVAKEASDIILTDDNFSSIVKAVMWGRNVYDSISKFLQFQLTVNVVAVIVAFTGACITQDSPLKAVQMLWVNLIMDTFASLALATEPPTEALLLRKPYGRNKPLISRTMMKNILGQGVYQLIIIFSLLFAGEKIFDIDSGRNAPLHAPPSEHYTIVFNTFVLMQLFNEINARKIHGERNVFDGIFNNLIFCSIVFGTFIIQIVIVQFGGKPFSCVALTIDQWLWCTFLGFGSLLWGQVISTVPTSRLKFLKTAGHGTQKEEIPDEELDELDDMEEIDHAERELRRGQILWFRGLNRIQTQTTKQQLGLQRKTSLPGNGSRTPAGGVLKTRSRRLDPESGRGWSGGALIVLSLVLTCGTSARRTIVCAQQCISVYGRNVLTMREWWIHVALICVPLVAVYLHIPPPQLSPALHKWHGAGEVFRFRGREVFYRGKSRSHSYGALGSSDVIILLHGFPTSSYDWNKIWEPLTQRFHRVIALDFLGFGFSDKPRPHRYSIFEQASVVEALVAHLGLGSQRVNLVSHDYGDTVALELLYRSDQNRTGHLTLNSLCLSNGGLFPETHYPRLLQTLLKDSSFLAPVLMRLTNYMIFQTGVGEVFGPYTQPTDAEFWDMWTGLRYNDGNLVLDSILQYINQRLKHRERWVGALTSTFVPLHMIYGPLDPVNPHPQFIRLYQQLVQRSTVTVLDEHISHYPQLEDPTGFLNAYFNFIHSF</sequence>
<dbReference type="Gene3D" id="1.20.1110.10">
    <property type="entry name" value="Calcium-transporting ATPase, transmembrane domain"/>
    <property type="match status" value="3"/>
</dbReference>
<dbReference type="SFLD" id="SFLDS00003">
    <property type="entry name" value="Haloacid_Dehalogenase"/>
    <property type="match status" value="1"/>
</dbReference>
<keyword evidence="15" id="KW-0460">Magnesium</keyword>
<dbReference type="InterPro" id="IPR006408">
    <property type="entry name" value="P-type_ATPase_IIB"/>
</dbReference>
<dbReference type="SUPFAM" id="SSF53474">
    <property type="entry name" value="alpha/beta-Hydrolases"/>
    <property type="match status" value="1"/>
</dbReference>
<comment type="catalytic activity">
    <reaction evidence="21">
        <text>Ca(2+)(in) + ATP + H2O = Ca(2+)(out) + ADP + phosphate + H(+)</text>
        <dbReference type="Rhea" id="RHEA:18105"/>
        <dbReference type="ChEBI" id="CHEBI:15377"/>
        <dbReference type="ChEBI" id="CHEBI:15378"/>
        <dbReference type="ChEBI" id="CHEBI:29108"/>
        <dbReference type="ChEBI" id="CHEBI:30616"/>
        <dbReference type="ChEBI" id="CHEBI:43474"/>
        <dbReference type="ChEBI" id="CHEBI:456216"/>
        <dbReference type="EC" id="7.2.2.10"/>
    </reaction>
</comment>
<dbReference type="SUPFAM" id="SSF81653">
    <property type="entry name" value="Calcium ATPase, transduction domain A"/>
    <property type="match status" value="1"/>
</dbReference>
<dbReference type="Gene3D" id="3.40.1110.10">
    <property type="entry name" value="Calcium-transporting ATPase, cytoplasmic domain N"/>
    <property type="match status" value="1"/>
</dbReference>
<keyword evidence="19 21" id="KW-0406">Ion transport</keyword>
<dbReference type="Pfam" id="PF00122">
    <property type="entry name" value="E1-E2_ATPase"/>
    <property type="match status" value="1"/>
</dbReference>
<comment type="subcellular location">
    <subcellularLocation>
        <location evidence="2">Cell membrane</location>
        <topology evidence="2">Multi-pass membrane protein</topology>
    </subcellularLocation>
    <subcellularLocation>
        <location evidence="1">Endoplasmic reticulum membrane</location>
        <topology evidence="1">Multi-pass membrane protein</topology>
    </subcellularLocation>
    <subcellularLocation>
        <location evidence="21">Membrane</location>
        <topology evidence="21">Multi-pass membrane protein</topology>
    </subcellularLocation>
</comment>
<dbReference type="FunFam" id="1.20.1110.10:FF:000002">
    <property type="entry name" value="Calcium-transporting ATPase"/>
    <property type="match status" value="1"/>
</dbReference>
<dbReference type="InterPro" id="IPR023299">
    <property type="entry name" value="ATPase_P-typ_cyto_dom_N"/>
</dbReference>
<feature type="region of interest" description="Disordered" evidence="22">
    <location>
        <begin position="291"/>
        <end position="358"/>
    </location>
</feature>
<dbReference type="PANTHER" id="PTHR24093:SF245">
    <property type="entry name" value="PLASMA MEMBRANE CALCIUM-TRANSPORTING ATPASE 1"/>
    <property type="match status" value="1"/>
</dbReference>
<evidence type="ECO:0000256" key="17">
    <source>
        <dbReference type="ARBA" id="ARBA00022967"/>
    </source>
</evidence>
<dbReference type="FunFam" id="3.40.50.1820:FF:000041">
    <property type="entry name" value="Mesoderm-specific transcript homolog protein"/>
    <property type="match status" value="1"/>
</dbReference>
<evidence type="ECO:0000256" key="2">
    <source>
        <dbReference type="ARBA" id="ARBA00004651"/>
    </source>
</evidence>
<dbReference type="Pfam" id="PF12424">
    <property type="entry name" value="ATP_Ca_trans_C"/>
    <property type="match status" value="1"/>
</dbReference>
<feature type="transmembrane region" description="Helical" evidence="21">
    <location>
        <begin position="1009"/>
        <end position="1030"/>
    </location>
</feature>
<organism evidence="24 25">
    <name type="scientific">Scophthalmus maximus</name>
    <name type="common">Turbot</name>
    <name type="synonym">Psetta maxima</name>
    <dbReference type="NCBI Taxonomy" id="52904"/>
    <lineage>
        <taxon>Eukaryota</taxon>
        <taxon>Metazoa</taxon>
        <taxon>Chordata</taxon>
        <taxon>Craniata</taxon>
        <taxon>Vertebrata</taxon>
        <taxon>Euteleostomi</taxon>
        <taxon>Actinopterygii</taxon>
        <taxon>Neopterygii</taxon>
        <taxon>Teleostei</taxon>
        <taxon>Neoteleostei</taxon>
        <taxon>Acanthomorphata</taxon>
        <taxon>Carangaria</taxon>
        <taxon>Pleuronectiformes</taxon>
        <taxon>Pleuronectoidei</taxon>
        <taxon>Scophthalmidae</taxon>
        <taxon>Scophthalmus</taxon>
    </lineage>
</organism>
<feature type="transmembrane region" description="Helical" evidence="21">
    <location>
        <begin position="934"/>
        <end position="951"/>
    </location>
</feature>
<dbReference type="Gene3D" id="3.40.50.1000">
    <property type="entry name" value="HAD superfamily/HAD-like"/>
    <property type="match status" value="1"/>
</dbReference>
<dbReference type="GO" id="GO:0005388">
    <property type="term" value="F:P-type calcium transporter activity"/>
    <property type="evidence" value="ECO:0007669"/>
    <property type="project" value="UniProtKB-EC"/>
</dbReference>
<evidence type="ECO:0000256" key="1">
    <source>
        <dbReference type="ARBA" id="ARBA00004477"/>
    </source>
</evidence>
<evidence type="ECO:0000256" key="21">
    <source>
        <dbReference type="RuleBase" id="RU361146"/>
    </source>
</evidence>
<dbReference type="EMBL" id="CP026244">
    <property type="protein sequence ID" value="AWO98081.1"/>
    <property type="molecule type" value="Genomic_DNA"/>
</dbReference>
<evidence type="ECO:0000256" key="14">
    <source>
        <dbReference type="ARBA" id="ARBA00022840"/>
    </source>
</evidence>
<dbReference type="GO" id="GO:0051480">
    <property type="term" value="P:regulation of cytosolic calcium ion concentration"/>
    <property type="evidence" value="ECO:0007669"/>
    <property type="project" value="TreeGrafter"/>
</dbReference>
<dbReference type="GO" id="GO:0005524">
    <property type="term" value="F:ATP binding"/>
    <property type="evidence" value="ECO:0007669"/>
    <property type="project" value="UniProtKB-KW"/>
</dbReference>
<reference evidence="24 25" key="1">
    <citation type="submission" date="2017-12" db="EMBL/GenBank/DDBJ databases">
        <title>Integrating genomic resources of turbot (Scophthalmus maximus) in depth evaluation of genetic and physical mapping variation across individuals.</title>
        <authorList>
            <person name="Martinez P."/>
        </authorList>
    </citation>
    <scope>NUCLEOTIDE SEQUENCE [LARGE SCALE GENOMIC DNA]</scope>
</reference>
<dbReference type="InterPro" id="IPR000073">
    <property type="entry name" value="AB_hydrolase_1"/>
</dbReference>
<dbReference type="InterPro" id="IPR004014">
    <property type="entry name" value="ATPase_P-typ_cation-transptr_N"/>
</dbReference>
<dbReference type="InterPro" id="IPR023214">
    <property type="entry name" value="HAD_sf"/>
</dbReference>
<gene>
    <name evidence="24" type="ORF">SMAX5B_007817</name>
</gene>
<dbReference type="FunFam" id="3.40.50.1000:FF:000007">
    <property type="entry name" value="Calcium-transporting ATPase"/>
    <property type="match status" value="1"/>
</dbReference>
<keyword evidence="20 21" id="KW-0472">Membrane</keyword>
<feature type="domain" description="Cation-transporting P-type ATPase N-terminal" evidence="23">
    <location>
        <begin position="45"/>
        <end position="121"/>
    </location>
</feature>
<keyword evidence="18 21" id="KW-1133">Transmembrane helix</keyword>
<feature type="compositionally biased region" description="Low complexity" evidence="22">
    <location>
        <begin position="1123"/>
        <end position="1133"/>
    </location>
</feature>
<dbReference type="PROSITE" id="PS00154">
    <property type="entry name" value="ATPASE_E1_E2"/>
    <property type="match status" value="1"/>
</dbReference>
<feature type="region of interest" description="Disordered" evidence="22">
    <location>
        <begin position="1123"/>
        <end position="1147"/>
    </location>
</feature>
<evidence type="ECO:0000256" key="15">
    <source>
        <dbReference type="ARBA" id="ARBA00022842"/>
    </source>
</evidence>
<keyword evidence="17" id="KW-1278">Translocase</keyword>
<dbReference type="InterPro" id="IPR008250">
    <property type="entry name" value="ATPase_P-typ_transduc_dom_A_sf"/>
</dbReference>
<feature type="transmembrane region" description="Helical" evidence="21">
    <location>
        <begin position="1042"/>
        <end position="1063"/>
    </location>
</feature>
<evidence type="ECO:0000256" key="22">
    <source>
        <dbReference type="SAM" id="MobiDB-lite"/>
    </source>
</evidence>
<evidence type="ECO:0000256" key="12">
    <source>
        <dbReference type="ARBA" id="ARBA00022824"/>
    </source>
</evidence>
<dbReference type="FunFam" id="2.70.150.10:FF:000001">
    <property type="entry name" value="Calcium-transporting ATPase"/>
    <property type="match status" value="1"/>
</dbReference>
<dbReference type="InterPro" id="IPR018303">
    <property type="entry name" value="ATPase_P-typ_P_site"/>
</dbReference>
<proteinExistence type="inferred from homology"/>
<dbReference type="SUPFAM" id="SSF81660">
    <property type="entry name" value="Metal cation-transporting ATPase, ATP-binding domain N"/>
    <property type="match status" value="1"/>
</dbReference>
<keyword evidence="8 21" id="KW-0812">Transmembrane</keyword>
<keyword evidence="10 21" id="KW-0547">Nucleotide-binding</keyword>
<dbReference type="GO" id="GO:0016887">
    <property type="term" value="F:ATP hydrolysis activity"/>
    <property type="evidence" value="ECO:0007669"/>
    <property type="project" value="InterPro"/>
</dbReference>
<evidence type="ECO:0000256" key="11">
    <source>
        <dbReference type="ARBA" id="ARBA00022801"/>
    </source>
</evidence>
<dbReference type="SUPFAM" id="SSF56784">
    <property type="entry name" value="HAD-like"/>
    <property type="match status" value="1"/>
</dbReference>
<dbReference type="InterPro" id="IPR044492">
    <property type="entry name" value="P_typ_ATPase_HD_dom"/>
</dbReference>
<dbReference type="STRING" id="52904.ENSSMAP00000001740"/>
<feature type="transmembrane region" description="Helical" evidence="21">
    <location>
        <begin position="149"/>
        <end position="168"/>
    </location>
</feature>
<keyword evidence="5" id="KW-1003">Cell membrane</keyword>
<feature type="compositionally biased region" description="Basic and acidic residues" evidence="22">
    <location>
        <begin position="348"/>
        <end position="358"/>
    </location>
</feature>
<feature type="transmembrane region" description="Helical" evidence="21">
    <location>
        <begin position="857"/>
        <end position="878"/>
    </location>
</feature>
<dbReference type="InterPro" id="IPR022141">
    <property type="entry name" value="ATP_Ca_trans_C"/>
</dbReference>
<feature type="compositionally biased region" description="Basic and acidic residues" evidence="22">
    <location>
        <begin position="300"/>
        <end position="309"/>
    </location>
</feature>
<dbReference type="PANTHER" id="PTHR24093">
    <property type="entry name" value="CATION TRANSPORTING ATPASE"/>
    <property type="match status" value="1"/>
</dbReference>
<dbReference type="SFLD" id="SFLDG00002">
    <property type="entry name" value="C1.7:_P-type_atpase_like"/>
    <property type="match status" value="1"/>
</dbReference>
<comment type="caution">
    <text evidence="21">Lacks conserved residue(s) required for the propagation of feature annotation.</text>
</comment>
<dbReference type="EC" id="7.2.2.10" evidence="21"/>
<dbReference type="GO" id="GO:0030165">
    <property type="term" value="F:PDZ domain binding"/>
    <property type="evidence" value="ECO:0007669"/>
    <property type="project" value="TreeGrafter"/>
</dbReference>
<evidence type="ECO:0000256" key="8">
    <source>
        <dbReference type="ARBA" id="ARBA00022692"/>
    </source>
</evidence>
<evidence type="ECO:0000256" key="18">
    <source>
        <dbReference type="ARBA" id="ARBA00022989"/>
    </source>
</evidence>
<dbReference type="SUPFAM" id="SSF81665">
    <property type="entry name" value="Calcium ATPase, transmembrane domain M"/>
    <property type="match status" value="1"/>
</dbReference>
<evidence type="ECO:0000259" key="23">
    <source>
        <dbReference type="SMART" id="SM00831"/>
    </source>
</evidence>
<keyword evidence="12" id="KW-0256">Endoplasmic reticulum</keyword>
<accession>A0A2U9B2T4</accession>
<keyword evidence="11" id="KW-0378">Hydrolase</keyword>
<dbReference type="GO" id="GO:0005516">
    <property type="term" value="F:calmodulin binding"/>
    <property type="evidence" value="ECO:0007669"/>
    <property type="project" value="UniProtKB-KW"/>
</dbReference>
<dbReference type="Pfam" id="PF00690">
    <property type="entry name" value="Cation_ATPase_N"/>
    <property type="match status" value="1"/>
</dbReference>
<dbReference type="Proteomes" id="UP000246464">
    <property type="component" value="Chromosome 2"/>
</dbReference>
<dbReference type="NCBIfam" id="TIGR01494">
    <property type="entry name" value="ATPase_P-type"/>
    <property type="match status" value="3"/>
</dbReference>
<dbReference type="NCBIfam" id="TIGR01517">
    <property type="entry name" value="ATPase-IIB_Ca"/>
    <property type="match status" value="1"/>
</dbReference>
<dbReference type="Gene3D" id="3.40.50.1820">
    <property type="entry name" value="alpha/beta hydrolase"/>
    <property type="match status" value="1"/>
</dbReference>
<evidence type="ECO:0000256" key="4">
    <source>
        <dbReference type="ARBA" id="ARBA00022448"/>
    </source>
</evidence>
<evidence type="ECO:0000256" key="16">
    <source>
        <dbReference type="ARBA" id="ARBA00022860"/>
    </source>
</evidence>
<dbReference type="Pfam" id="PF00561">
    <property type="entry name" value="Abhydrolase_1"/>
    <property type="match status" value="1"/>
</dbReference>
<dbReference type="SFLD" id="SFLDF00027">
    <property type="entry name" value="p-type_atpase"/>
    <property type="match status" value="1"/>
</dbReference>
<dbReference type="InterPro" id="IPR001757">
    <property type="entry name" value="P_typ_ATPase"/>
</dbReference>
<dbReference type="Pfam" id="PF08282">
    <property type="entry name" value="Hydrolase_3"/>
    <property type="match status" value="1"/>
</dbReference>
<evidence type="ECO:0000256" key="10">
    <source>
        <dbReference type="ARBA" id="ARBA00022741"/>
    </source>
</evidence>
<dbReference type="FunFam" id="1.20.1110.10:FF:000008">
    <property type="entry name" value="Calcium-transporting ATPase"/>
    <property type="match status" value="1"/>
</dbReference>
<comment type="function">
    <text evidence="21">Catalyzes the hydrolysis of ATP coupled with the transport of calcium.</text>
</comment>
<keyword evidence="6" id="KW-0597">Phosphoprotein</keyword>
<dbReference type="Gene3D" id="2.70.150.10">
    <property type="entry name" value="Calcium-transporting ATPase, cytoplasmic transduction domain A"/>
    <property type="match status" value="1"/>
</dbReference>
<dbReference type="InterPro" id="IPR023298">
    <property type="entry name" value="ATPase_P-typ_TM_dom_sf"/>
</dbReference>
<feature type="transmembrane region" description="Helical" evidence="21">
    <location>
        <begin position="421"/>
        <end position="447"/>
    </location>
</feature>
<dbReference type="Pfam" id="PF13246">
    <property type="entry name" value="Cation_ATPase"/>
    <property type="match status" value="1"/>
</dbReference>
<dbReference type="SMART" id="SM00831">
    <property type="entry name" value="Cation_ATPase_N"/>
    <property type="match status" value="1"/>
</dbReference>
<evidence type="ECO:0000256" key="13">
    <source>
        <dbReference type="ARBA" id="ARBA00022837"/>
    </source>
</evidence>
<dbReference type="FunFam" id="3.40.1110.10:FF:000002">
    <property type="entry name" value="Calcium-transporting ATPase"/>
    <property type="match status" value="1"/>
</dbReference>
<dbReference type="PRINTS" id="PR00119">
    <property type="entry name" value="CATATPASE"/>
</dbReference>
<keyword evidence="7 21" id="KW-0109">Calcium transport</keyword>
<name>A0A2U9B2T4_SCOMX</name>
<dbReference type="InterPro" id="IPR059000">
    <property type="entry name" value="ATPase_P-type_domA"/>
</dbReference>
<dbReference type="InterPro" id="IPR006068">
    <property type="entry name" value="ATPase_P-typ_cation-transptr_C"/>
</dbReference>